<dbReference type="NCBIfam" id="NF038180">
    <property type="entry name" value="leader_pinensin"/>
    <property type="match status" value="1"/>
</dbReference>
<keyword evidence="2" id="KW-1185">Reference proteome</keyword>
<proteinExistence type="predicted"/>
<dbReference type="EMBL" id="AMZN01000072">
    <property type="protein sequence ID" value="ELR69478.1"/>
    <property type="molecule type" value="Genomic_DNA"/>
</dbReference>
<name>L8JML5_9BACT</name>
<dbReference type="OrthoDB" id="991865at2"/>
<comment type="caution">
    <text evidence="1">The sequence shown here is derived from an EMBL/GenBank/DDBJ whole genome shotgun (WGS) entry which is preliminary data.</text>
</comment>
<dbReference type="Proteomes" id="UP000011135">
    <property type="component" value="Unassembled WGS sequence"/>
</dbReference>
<protein>
    <submittedName>
        <fullName evidence="1">Uncharacterized protein</fullName>
    </submittedName>
</protein>
<gene>
    <name evidence="1" type="ORF">C900_05010</name>
</gene>
<dbReference type="InterPro" id="IPR059231">
    <property type="entry name" value="Leader_pinensin"/>
</dbReference>
<dbReference type="RefSeq" id="WP_009582169.1">
    <property type="nucleotide sequence ID" value="NZ_AMZN01000072.1"/>
</dbReference>
<organism evidence="1 2">
    <name type="scientific">Fulvivirga imtechensis AK7</name>
    <dbReference type="NCBI Taxonomy" id="1237149"/>
    <lineage>
        <taxon>Bacteria</taxon>
        <taxon>Pseudomonadati</taxon>
        <taxon>Bacteroidota</taxon>
        <taxon>Cytophagia</taxon>
        <taxon>Cytophagales</taxon>
        <taxon>Fulvivirgaceae</taxon>
        <taxon>Fulvivirga</taxon>
    </lineage>
</organism>
<evidence type="ECO:0000313" key="2">
    <source>
        <dbReference type="Proteomes" id="UP000011135"/>
    </source>
</evidence>
<reference evidence="1 2" key="1">
    <citation type="submission" date="2012-12" db="EMBL/GenBank/DDBJ databases">
        <title>Genome assembly of Fulvivirga imtechensis AK7.</title>
        <authorList>
            <person name="Nupur N."/>
            <person name="Khatri I."/>
            <person name="Kumar R."/>
            <person name="Subramanian S."/>
            <person name="Pinnaka A."/>
        </authorList>
    </citation>
    <scope>NUCLEOTIDE SEQUENCE [LARGE SCALE GENOMIC DNA]</scope>
    <source>
        <strain evidence="1 2">AK7</strain>
    </source>
</reference>
<evidence type="ECO:0000313" key="1">
    <source>
        <dbReference type="EMBL" id="ELR69478.1"/>
    </source>
</evidence>
<sequence>MKNKKMKLDELKVNSFVTGDLDKKAETLKGGVLIQYTVLCNDGNTRKCTAPSNCACPSADFPCDTGTIFDFTIDWGQ</sequence>
<dbReference type="AlphaFoldDB" id="L8JML5"/>
<accession>L8JML5</accession>